<evidence type="ECO:0000256" key="1">
    <source>
        <dbReference type="ARBA" id="ARBA00004123"/>
    </source>
</evidence>
<gene>
    <name evidence="5" type="ORF">Pfra01_002602300</name>
</gene>
<keyword evidence="6" id="KW-1185">Reference proteome</keyword>
<evidence type="ECO:0000313" key="5">
    <source>
        <dbReference type="EMBL" id="GMF59990.1"/>
    </source>
</evidence>
<dbReference type="InterPro" id="IPR023779">
    <property type="entry name" value="Chromodomain_CS"/>
</dbReference>
<evidence type="ECO:0000256" key="2">
    <source>
        <dbReference type="ARBA" id="ARBA00023242"/>
    </source>
</evidence>
<accession>A0A9W6YDP4</accession>
<comment type="subcellular location">
    <subcellularLocation>
        <location evidence="1">Nucleus</location>
    </subcellularLocation>
</comment>
<dbReference type="InterPro" id="IPR016197">
    <property type="entry name" value="Chromo-like_dom_sf"/>
</dbReference>
<dbReference type="SUPFAM" id="SSF54160">
    <property type="entry name" value="Chromo domain-like"/>
    <property type="match status" value="1"/>
</dbReference>
<reference evidence="5" key="1">
    <citation type="submission" date="2023-04" db="EMBL/GenBank/DDBJ databases">
        <title>Phytophthora fragariaefolia NBRC 109709.</title>
        <authorList>
            <person name="Ichikawa N."/>
            <person name="Sato H."/>
            <person name="Tonouchi N."/>
        </authorList>
    </citation>
    <scope>NUCLEOTIDE SEQUENCE</scope>
    <source>
        <strain evidence="5">NBRC 109709</strain>
    </source>
</reference>
<feature type="compositionally biased region" description="Basic and acidic residues" evidence="3">
    <location>
        <begin position="89"/>
        <end position="104"/>
    </location>
</feature>
<protein>
    <submittedName>
        <fullName evidence="5">Unnamed protein product</fullName>
    </submittedName>
</protein>
<dbReference type="Pfam" id="PF00385">
    <property type="entry name" value="Chromo"/>
    <property type="match status" value="1"/>
</dbReference>
<dbReference type="InterPro" id="IPR023780">
    <property type="entry name" value="Chromo_domain"/>
</dbReference>
<keyword evidence="2" id="KW-0539">Nucleus</keyword>
<feature type="region of interest" description="Disordered" evidence="3">
    <location>
        <begin position="78"/>
        <end position="108"/>
    </location>
</feature>
<evidence type="ECO:0000313" key="6">
    <source>
        <dbReference type="Proteomes" id="UP001165121"/>
    </source>
</evidence>
<comment type="caution">
    <text evidence="5">The sequence shown here is derived from an EMBL/GenBank/DDBJ whole genome shotgun (WGS) entry which is preliminary data.</text>
</comment>
<dbReference type="PROSITE" id="PS00598">
    <property type="entry name" value="CHROMO_1"/>
    <property type="match status" value="1"/>
</dbReference>
<dbReference type="EMBL" id="BSXT01005188">
    <property type="protein sequence ID" value="GMF59990.1"/>
    <property type="molecule type" value="Genomic_DNA"/>
</dbReference>
<feature type="domain" description="Chromo" evidence="4">
    <location>
        <begin position="1"/>
        <end position="35"/>
    </location>
</feature>
<dbReference type="OrthoDB" id="273092at2759"/>
<dbReference type="AlphaFoldDB" id="A0A9W6YDP4"/>
<name>A0A9W6YDP4_9STRA</name>
<proteinExistence type="predicted"/>
<dbReference type="PROSITE" id="PS50013">
    <property type="entry name" value="CHROMO_2"/>
    <property type="match status" value="1"/>
</dbReference>
<dbReference type="InterPro" id="IPR000953">
    <property type="entry name" value="Chromo/chromo_shadow_dom"/>
</dbReference>
<evidence type="ECO:0000256" key="3">
    <source>
        <dbReference type="SAM" id="MobiDB-lite"/>
    </source>
</evidence>
<dbReference type="CDD" id="cd00024">
    <property type="entry name" value="CD_CSD"/>
    <property type="match status" value="1"/>
</dbReference>
<evidence type="ECO:0000259" key="4">
    <source>
        <dbReference type="PROSITE" id="PS50013"/>
    </source>
</evidence>
<organism evidence="5 6">
    <name type="scientific">Phytophthora fragariaefolia</name>
    <dbReference type="NCBI Taxonomy" id="1490495"/>
    <lineage>
        <taxon>Eukaryota</taxon>
        <taxon>Sar</taxon>
        <taxon>Stramenopiles</taxon>
        <taxon>Oomycota</taxon>
        <taxon>Peronosporomycetes</taxon>
        <taxon>Peronosporales</taxon>
        <taxon>Peronosporaceae</taxon>
        <taxon>Phytophthora</taxon>
    </lineage>
</organism>
<dbReference type="Gene3D" id="2.40.50.40">
    <property type="match status" value="1"/>
</dbReference>
<dbReference type="GO" id="GO:0005634">
    <property type="term" value="C:nucleus"/>
    <property type="evidence" value="ECO:0007669"/>
    <property type="project" value="UniProtKB-SubCell"/>
</dbReference>
<dbReference type="Proteomes" id="UP001165121">
    <property type="component" value="Unassembled WGS sequence"/>
</dbReference>
<sequence>MYYLIRWLGLPPAEDTWVSRERLMEAIPDVVKEYEATLALVLDDSRSEDDHHLVSAIAHEYWRGETPGNDDIIATSISDEAPGNGRGCSRRDHSDDDHAARSVDMDISAATSSATRSAARSAMLSSACTCSTRA</sequence>